<dbReference type="Proteomes" id="UP000196258">
    <property type="component" value="Unassembled WGS sequence"/>
</dbReference>
<protein>
    <recommendedName>
        <fullName evidence="3">DUF177 domain-containing protein</fullName>
    </recommendedName>
</protein>
<dbReference type="Pfam" id="PF02620">
    <property type="entry name" value="YceD"/>
    <property type="match status" value="1"/>
</dbReference>
<evidence type="ECO:0000313" key="2">
    <source>
        <dbReference type="Proteomes" id="UP000196258"/>
    </source>
</evidence>
<sequence length="170" mass="19636">MIILKYNLQWIVKHHGKFEFEEGLTFPSEVFDQYAQINDLKDIIVSGTGNLDLKDKRLYVDLNIKGTMILPCAMTLENVDYPFEINSTEVFAFDKPSALEDVHEVKKDIVDLTPVVFENIMLEVPMRVVKDDARIKSEGKGWKILDSSASDKNEEYIDPRLAKLKDYFKD</sequence>
<organism evidence="1 2">
    <name type="scientific">Thomasclavelia spiroformis</name>
    <dbReference type="NCBI Taxonomy" id="29348"/>
    <lineage>
        <taxon>Bacteria</taxon>
        <taxon>Bacillati</taxon>
        <taxon>Bacillota</taxon>
        <taxon>Erysipelotrichia</taxon>
        <taxon>Erysipelotrichales</taxon>
        <taxon>Coprobacillaceae</taxon>
        <taxon>Thomasclavelia</taxon>
    </lineage>
</organism>
<name>A0A1Y4QED3_9FIRM</name>
<accession>A0A1Y4QED3</accession>
<reference evidence="2" key="1">
    <citation type="submission" date="2017-04" db="EMBL/GenBank/DDBJ databases">
        <title>Function of individual gut microbiota members based on whole genome sequencing of pure cultures obtained from chicken caecum.</title>
        <authorList>
            <person name="Medvecky M."/>
            <person name="Cejkova D."/>
            <person name="Polansky O."/>
            <person name="Karasova D."/>
            <person name="Kubasova T."/>
            <person name="Cizek A."/>
            <person name="Rychlik I."/>
        </authorList>
    </citation>
    <scope>NUCLEOTIDE SEQUENCE [LARGE SCALE GENOMIC DNA]</scope>
    <source>
        <strain evidence="2">An149</strain>
    </source>
</reference>
<proteinExistence type="predicted"/>
<evidence type="ECO:0000313" key="1">
    <source>
        <dbReference type="EMBL" id="OUQ03625.1"/>
    </source>
</evidence>
<comment type="caution">
    <text evidence="1">The sequence shown here is derived from an EMBL/GenBank/DDBJ whole genome shotgun (WGS) entry which is preliminary data.</text>
</comment>
<dbReference type="RefSeq" id="WP_087258276.1">
    <property type="nucleotide sequence ID" value="NZ_CAJFOD010000076.1"/>
</dbReference>
<dbReference type="InterPro" id="IPR003772">
    <property type="entry name" value="YceD"/>
</dbReference>
<dbReference type="EMBL" id="NFLB01000018">
    <property type="protein sequence ID" value="OUQ03625.1"/>
    <property type="molecule type" value="Genomic_DNA"/>
</dbReference>
<dbReference type="AlphaFoldDB" id="A0A1Y4QED3"/>
<evidence type="ECO:0008006" key="3">
    <source>
        <dbReference type="Google" id="ProtNLM"/>
    </source>
</evidence>
<gene>
    <name evidence="1" type="ORF">B5E91_12485</name>
</gene>